<keyword evidence="2" id="KW-1185">Reference proteome</keyword>
<dbReference type="PROSITE" id="PS51257">
    <property type="entry name" value="PROKAR_LIPOPROTEIN"/>
    <property type="match status" value="1"/>
</dbReference>
<dbReference type="PANTHER" id="PTHR10443">
    <property type="entry name" value="MICROSOMAL DIPEPTIDASE"/>
    <property type="match status" value="1"/>
</dbReference>
<dbReference type="Proteomes" id="UP001139031">
    <property type="component" value="Unassembled WGS sequence"/>
</dbReference>
<name>A0ABS7TVL5_9BACT</name>
<evidence type="ECO:0000313" key="1">
    <source>
        <dbReference type="EMBL" id="MBZ5712305.1"/>
    </source>
</evidence>
<dbReference type="InterPro" id="IPR008257">
    <property type="entry name" value="Pept_M19"/>
</dbReference>
<sequence>MISGQGKFAGARASLLAFGVGIVAVGCGQSSGAPAPVAARAAPTPASTLAAPAVQPTPSAAEAPAIDPALAADPALQRAHAVLARVPLIDGHNDLPWAIREHEAAPGDVAAYDLRAATKGHTDLPRLRAGKLGAQFWSVYVPGDRPAGDMVRLQLEQIDLARRIIAQYPDDLALAGTADEVEQAFRSGRIASLLGAEGGHTLANSLGALRAYYALGVRYLTLTHNVHTDWADCAVLPPRHDGLTPFGEEVVREMNRLGMLVDLSHVSPATMDDALRVSEAPVIFSHSSARAITDVARNVPDDILKRVAENDGIVMVTFLPAYVSSAANEAREARRKARAEAAKIADPQARARRQAEIDAQPQPRATLAQVADHVEHVRRVAGVDHVGLGSDFDGMGAAPEGLEDVSRYPYLLAELAGRGWTDEELEKLAGRNLLRVLRAAEAVATRLQQTRPPSLATFSPGAVKP</sequence>
<protein>
    <submittedName>
        <fullName evidence="1">Dipeptidase</fullName>
    </submittedName>
</protein>
<dbReference type="SUPFAM" id="SSF51556">
    <property type="entry name" value="Metallo-dependent hydrolases"/>
    <property type="match status" value="1"/>
</dbReference>
<dbReference type="EMBL" id="JAIRAU010000029">
    <property type="protein sequence ID" value="MBZ5712305.1"/>
    <property type="molecule type" value="Genomic_DNA"/>
</dbReference>
<comment type="caution">
    <text evidence="1">The sequence shown here is derived from an EMBL/GenBank/DDBJ whole genome shotgun (WGS) entry which is preliminary data.</text>
</comment>
<organism evidence="1 2">
    <name type="scientific">Nannocystis pusilla</name>
    <dbReference type="NCBI Taxonomy" id="889268"/>
    <lineage>
        <taxon>Bacteria</taxon>
        <taxon>Pseudomonadati</taxon>
        <taxon>Myxococcota</taxon>
        <taxon>Polyangia</taxon>
        <taxon>Nannocystales</taxon>
        <taxon>Nannocystaceae</taxon>
        <taxon>Nannocystis</taxon>
    </lineage>
</organism>
<reference evidence="1" key="1">
    <citation type="submission" date="2021-08" db="EMBL/GenBank/DDBJ databases">
        <authorList>
            <person name="Stevens D.C."/>
        </authorList>
    </citation>
    <scope>NUCLEOTIDE SEQUENCE</scope>
    <source>
        <strain evidence="1">DSM 53165</strain>
    </source>
</reference>
<evidence type="ECO:0000313" key="2">
    <source>
        <dbReference type="Proteomes" id="UP001139031"/>
    </source>
</evidence>
<dbReference type="Gene3D" id="3.20.20.140">
    <property type="entry name" value="Metal-dependent hydrolases"/>
    <property type="match status" value="1"/>
</dbReference>
<proteinExistence type="predicted"/>
<dbReference type="CDD" id="cd01301">
    <property type="entry name" value="rDP_like"/>
    <property type="match status" value="1"/>
</dbReference>
<dbReference type="PANTHER" id="PTHR10443:SF12">
    <property type="entry name" value="DIPEPTIDASE"/>
    <property type="match status" value="1"/>
</dbReference>
<accession>A0ABS7TVL5</accession>
<dbReference type="InterPro" id="IPR032466">
    <property type="entry name" value="Metal_Hydrolase"/>
</dbReference>
<dbReference type="PROSITE" id="PS51365">
    <property type="entry name" value="RENAL_DIPEPTIDASE_2"/>
    <property type="match status" value="1"/>
</dbReference>
<dbReference type="Pfam" id="PF01244">
    <property type="entry name" value="Peptidase_M19"/>
    <property type="match status" value="1"/>
</dbReference>
<gene>
    <name evidence="1" type="ORF">K7C98_23945</name>
</gene>